<protein>
    <submittedName>
        <fullName evidence="1">Uncharacterized protein</fullName>
    </submittedName>
</protein>
<dbReference type="Proteomes" id="UP001156215">
    <property type="component" value="Chromosome"/>
</dbReference>
<sequence>MKIWIIGNAPNKQNIDHLVNKEDIVVRFNSPNPSCSLRADVLFIANAYENVRSRKMNINKKYLKKNTFVIYRFSLKGVFSLLKKQKIFKIIKYLYRFLFFILRNNLHHFKYKFFDFNLINKIASDVLKTDKEPSSGFIIIYYFLEKYKDAKIIMHNFTFEGWDGHPWEKEKKYVQRLIDENKILHI</sequence>
<evidence type="ECO:0000313" key="1">
    <source>
        <dbReference type="EMBL" id="WAW10591.1"/>
    </source>
</evidence>
<name>A0A9E9P4Y9_9BURK</name>
<dbReference type="EMBL" id="CP098242">
    <property type="protein sequence ID" value="WAW10591.1"/>
    <property type="molecule type" value="Genomic_DNA"/>
</dbReference>
<accession>A0A9E9P4Y9</accession>
<dbReference type="KEGG" id="ovb:NB640_02720"/>
<evidence type="ECO:0000313" key="2">
    <source>
        <dbReference type="Proteomes" id="UP001156215"/>
    </source>
</evidence>
<dbReference type="AlphaFoldDB" id="A0A9E9P4Y9"/>
<gene>
    <name evidence="1" type="ORF">NB640_02720</name>
</gene>
<dbReference type="RefSeq" id="WP_269309615.1">
    <property type="nucleotide sequence ID" value="NZ_CP098242.1"/>
</dbReference>
<reference evidence="1" key="1">
    <citation type="journal article" date="2022" name="Front. Microbiol.">
        <title>New perspectives on an old grouping: The genomic and phenotypic variability of Oxalobacter formigenes and the implications for calcium oxalate stone prevention.</title>
        <authorList>
            <person name="Chmiel J.A."/>
            <person name="Carr C."/>
            <person name="Stuivenberg G.A."/>
            <person name="Venema R."/>
            <person name="Chanyi R.M."/>
            <person name="Al K.F."/>
            <person name="Giguere D."/>
            <person name="Say H."/>
            <person name="Akouris P.P."/>
            <person name="Dominguez Romero S.A."/>
            <person name="Kwong A."/>
            <person name="Tai V."/>
            <person name="Koval S.F."/>
            <person name="Razvi H."/>
            <person name="Bjazevic J."/>
            <person name="Burton J.P."/>
        </authorList>
    </citation>
    <scope>NUCLEOTIDE SEQUENCE</scope>
    <source>
        <strain evidence="1">WoOx3</strain>
    </source>
</reference>
<proteinExistence type="predicted"/>
<organism evidence="1 2">
    <name type="scientific">Oxalobacter vibrioformis</name>
    <dbReference type="NCBI Taxonomy" id="933080"/>
    <lineage>
        <taxon>Bacteria</taxon>
        <taxon>Pseudomonadati</taxon>
        <taxon>Pseudomonadota</taxon>
        <taxon>Betaproteobacteria</taxon>
        <taxon>Burkholderiales</taxon>
        <taxon>Oxalobacteraceae</taxon>
        <taxon>Oxalobacter</taxon>
    </lineage>
</organism>
<keyword evidence="2" id="KW-1185">Reference proteome</keyword>